<evidence type="ECO:0000313" key="1">
    <source>
        <dbReference type="EMBL" id="EXA45965.1"/>
    </source>
</evidence>
<dbReference type="AlphaFoldDB" id="W9Q274"/>
<name>W9Q274_FUSOX</name>
<reference evidence="1" key="1">
    <citation type="submission" date="2011-10" db="EMBL/GenBank/DDBJ databases">
        <title>The Genome Sequence of Fusarium oxysporum HDV247.</title>
        <authorList>
            <consortium name="The Broad Institute Genome Sequencing Platform"/>
            <person name="Ma L.-J."/>
            <person name="Gale L.R."/>
            <person name="Schwartz D.C."/>
            <person name="Zhou S."/>
            <person name="Corby-Kistler H."/>
            <person name="Young S.K."/>
            <person name="Zeng Q."/>
            <person name="Gargeya S."/>
            <person name="Fitzgerald M."/>
            <person name="Haas B."/>
            <person name="Abouelleil A."/>
            <person name="Alvarado L."/>
            <person name="Arachchi H.M."/>
            <person name="Berlin A."/>
            <person name="Brown A."/>
            <person name="Chapman S.B."/>
            <person name="Chen Z."/>
            <person name="Dunbar C."/>
            <person name="Freedman E."/>
            <person name="Gearin G."/>
            <person name="Goldberg J."/>
            <person name="Griggs A."/>
            <person name="Gujja S."/>
            <person name="Heiman D."/>
            <person name="Howarth C."/>
            <person name="Larson L."/>
            <person name="Lui A."/>
            <person name="MacDonald P.J.P."/>
            <person name="Montmayeur A."/>
            <person name="Murphy C."/>
            <person name="Neiman D."/>
            <person name="Pearson M."/>
            <person name="Priest M."/>
            <person name="Roberts A."/>
            <person name="Saif S."/>
            <person name="Shea T."/>
            <person name="Shenoy N."/>
            <person name="Sisk P."/>
            <person name="Stolte C."/>
            <person name="Sykes S."/>
            <person name="Wortman J."/>
            <person name="Nusbaum C."/>
            <person name="Birren B."/>
        </authorList>
    </citation>
    <scope>NUCLEOTIDE SEQUENCE [LARGE SCALE GENOMIC DNA]</scope>
    <source>
        <strain evidence="1">HDV247</strain>
    </source>
</reference>
<sequence length="126" mass="14278">MLHYVHALAMQTTAGTRLNAPPIHLTHQLTSPHLTLFQPTACITDEQLHLQGNKTMRKNRIDIQPCTTEKWHLFRLFFAEIIIRTPIKSLPTYLFRGATLVNSDLSYLIATKSCSNLLTSSIHPSL</sequence>
<accession>W9Q274</accession>
<reference evidence="1" key="2">
    <citation type="submission" date="2012-05" db="EMBL/GenBank/DDBJ databases">
        <title>Annotation of the Genome Sequence of Fusarium oxysporum HDV247.</title>
        <authorList>
            <consortium name="The Broad Institute Genomics Platform"/>
            <person name="Ma L.-J."/>
            <person name="Corby-Kistler H."/>
            <person name="Broz K."/>
            <person name="Gale L.R."/>
            <person name="Jonkers W."/>
            <person name="O'Donnell K."/>
            <person name="Ploetz R."/>
            <person name="Steinberg C."/>
            <person name="Schwartz D.C."/>
            <person name="VanEtten H."/>
            <person name="Zhou S."/>
            <person name="Young S.K."/>
            <person name="Zeng Q."/>
            <person name="Gargeya S."/>
            <person name="Fitzgerald M."/>
            <person name="Abouelleil A."/>
            <person name="Alvarado L."/>
            <person name="Chapman S.B."/>
            <person name="Gainer-Dewar J."/>
            <person name="Goldberg J."/>
            <person name="Griggs A."/>
            <person name="Gujja S."/>
            <person name="Hansen M."/>
            <person name="Howarth C."/>
            <person name="Imamovic A."/>
            <person name="Ireland A."/>
            <person name="Larimer J."/>
            <person name="McCowan C."/>
            <person name="Murphy C."/>
            <person name="Pearson M."/>
            <person name="Poon T.W."/>
            <person name="Priest M."/>
            <person name="Roberts A."/>
            <person name="Saif S."/>
            <person name="Shea T."/>
            <person name="Sykes S."/>
            <person name="Wortman J."/>
            <person name="Nusbaum C."/>
            <person name="Birren B."/>
        </authorList>
    </citation>
    <scope>NUCLEOTIDE SEQUENCE</scope>
    <source>
        <strain evidence="1">HDV247</strain>
    </source>
</reference>
<dbReference type="Proteomes" id="UP000030751">
    <property type="component" value="Unassembled WGS sequence"/>
</dbReference>
<dbReference type="HOGENOM" id="CLU_1981681_0_0_1"/>
<gene>
    <name evidence="1" type="ORF">FOVG_06780</name>
</gene>
<organism evidence="1">
    <name type="scientific">Fusarium oxysporum f. sp. pisi HDV247</name>
    <dbReference type="NCBI Taxonomy" id="1080344"/>
    <lineage>
        <taxon>Eukaryota</taxon>
        <taxon>Fungi</taxon>
        <taxon>Dikarya</taxon>
        <taxon>Ascomycota</taxon>
        <taxon>Pezizomycotina</taxon>
        <taxon>Sordariomycetes</taxon>
        <taxon>Hypocreomycetidae</taxon>
        <taxon>Hypocreales</taxon>
        <taxon>Nectriaceae</taxon>
        <taxon>Fusarium</taxon>
        <taxon>Fusarium oxysporum species complex</taxon>
    </lineage>
</organism>
<dbReference type="EMBL" id="JH650971">
    <property type="protein sequence ID" value="EXA45965.1"/>
    <property type="molecule type" value="Genomic_DNA"/>
</dbReference>
<protein>
    <submittedName>
        <fullName evidence="1">Uncharacterized protein</fullName>
    </submittedName>
</protein>
<proteinExistence type="predicted"/>